<keyword evidence="1" id="KW-0472">Membrane</keyword>
<keyword evidence="1" id="KW-0812">Transmembrane</keyword>
<feature type="transmembrane region" description="Helical" evidence="1">
    <location>
        <begin position="93"/>
        <end position="120"/>
    </location>
</feature>
<keyword evidence="3" id="KW-1185">Reference proteome</keyword>
<dbReference type="AlphaFoldDB" id="A0ABD5YP74"/>
<organism evidence="2 3">
    <name type="scientific">Halocatena marina</name>
    <dbReference type="NCBI Taxonomy" id="2934937"/>
    <lineage>
        <taxon>Archaea</taxon>
        <taxon>Methanobacteriati</taxon>
        <taxon>Methanobacteriota</taxon>
        <taxon>Stenosarchaea group</taxon>
        <taxon>Halobacteria</taxon>
        <taxon>Halobacteriales</taxon>
        <taxon>Natronomonadaceae</taxon>
        <taxon>Halocatena</taxon>
    </lineage>
</organism>
<keyword evidence="2" id="KW-0418">Kinase</keyword>
<name>A0ABD5YP74_9EURY</name>
<feature type="transmembrane region" description="Helical" evidence="1">
    <location>
        <begin position="140"/>
        <end position="157"/>
    </location>
</feature>
<protein>
    <submittedName>
        <fullName evidence="2">Histidine kinase</fullName>
    </submittedName>
</protein>
<dbReference type="GO" id="GO:0016301">
    <property type="term" value="F:kinase activity"/>
    <property type="evidence" value="ECO:0007669"/>
    <property type="project" value="UniProtKB-KW"/>
</dbReference>
<keyword evidence="2" id="KW-0808">Transferase</keyword>
<gene>
    <name evidence="2" type="ORF">ACFQL7_15890</name>
</gene>
<keyword evidence="1" id="KW-1133">Transmembrane helix</keyword>
<feature type="transmembrane region" description="Helical" evidence="1">
    <location>
        <begin position="61"/>
        <end position="81"/>
    </location>
</feature>
<proteinExistence type="predicted"/>
<comment type="caution">
    <text evidence="2">The sequence shown here is derived from an EMBL/GenBank/DDBJ whole genome shotgun (WGS) entry which is preliminary data.</text>
</comment>
<feature type="transmembrane region" description="Helical" evidence="1">
    <location>
        <begin position="20"/>
        <end position="41"/>
    </location>
</feature>
<accession>A0ABD5YP74</accession>
<evidence type="ECO:0000313" key="3">
    <source>
        <dbReference type="Proteomes" id="UP001596417"/>
    </source>
</evidence>
<sequence length="161" mass="16734">MSSDIHTEAQVSSDISTRGWEAGAVGGLVGGVLMGAMIWMMKSAILNGAIPGLYGFEGGTIGWVAHLFHSVVLGLLFVVIVQLPMLSQYSDTVWTSAALGIVYGAALWVVAAGFVMPFWLQSVGFAQAPPFPNLALPGSLVPHIVYGGLLGAVYPLLDSSG</sequence>
<evidence type="ECO:0000313" key="2">
    <source>
        <dbReference type="EMBL" id="MFC7191148.1"/>
    </source>
</evidence>
<dbReference type="Proteomes" id="UP001596417">
    <property type="component" value="Unassembled WGS sequence"/>
</dbReference>
<dbReference type="GeneID" id="76200849"/>
<dbReference type="EMBL" id="JBHTAX010000001">
    <property type="protein sequence ID" value="MFC7191148.1"/>
    <property type="molecule type" value="Genomic_DNA"/>
</dbReference>
<dbReference type="RefSeq" id="WP_248908706.1">
    <property type="nucleotide sequence ID" value="NZ_CP109979.1"/>
</dbReference>
<evidence type="ECO:0000256" key="1">
    <source>
        <dbReference type="SAM" id="Phobius"/>
    </source>
</evidence>
<reference evidence="2 3" key="1">
    <citation type="journal article" date="2019" name="Int. J. Syst. Evol. Microbiol.">
        <title>The Global Catalogue of Microorganisms (GCM) 10K type strain sequencing project: providing services to taxonomists for standard genome sequencing and annotation.</title>
        <authorList>
            <consortium name="The Broad Institute Genomics Platform"/>
            <consortium name="The Broad Institute Genome Sequencing Center for Infectious Disease"/>
            <person name="Wu L."/>
            <person name="Ma J."/>
        </authorList>
    </citation>
    <scope>NUCLEOTIDE SEQUENCE [LARGE SCALE GENOMIC DNA]</scope>
    <source>
        <strain evidence="2 3">RDMS1</strain>
    </source>
</reference>